<dbReference type="eggNOG" id="ENOG5033IR5">
    <property type="taxonomic scope" value="Bacteria"/>
</dbReference>
<evidence type="ECO:0000313" key="1">
    <source>
        <dbReference type="EMBL" id="EIM63241.1"/>
    </source>
</evidence>
<protein>
    <submittedName>
        <fullName evidence="1">Uncharacterized protein</fullName>
    </submittedName>
</protein>
<reference evidence="1 2" key="2">
    <citation type="submission" date="2012-02" db="EMBL/GenBank/DDBJ databases">
        <title>Improved High-Quality Draft sequence of Desulfobacter postgatei 2ac9.</title>
        <authorList>
            <consortium name="US DOE Joint Genome Institute"/>
            <person name="Lucas S."/>
            <person name="Han J."/>
            <person name="Lapidus A."/>
            <person name="Cheng J.-F."/>
            <person name="Goodwin L."/>
            <person name="Pitluck S."/>
            <person name="Peters L."/>
            <person name="Ovchinnikova G."/>
            <person name="Held B."/>
            <person name="Detter J.C."/>
            <person name="Han C."/>
            <person name="Tapia R."/>
            <person name="Land M."/>
            <person name="Hauser L."/>
            <person name="Kyrpides N."/>
            <person name="Ivanova N."/>
            <person name="Pagani I."/>
            <person name="Orellana R."/>
            <person name="Lovley D."/>
            <person name="Woyke T."/>
        </authorList>
    </citation>
    <scope>NUCLEOTIDE SEQUENCE [LARGE SCALE GENOMIC DNA]</scope>
    <source>
        <strain evidence="1 2">2ac9</strain>
    </source>
</reference>
<sequence length="131" mass="15477">MILPSQATTDFINSLWPLALHDTSHFTQGRLAHTWFTTDGERYSMDFSHCGNRSDWYQFDSRQDAWYFGQWVNPVTKQILSYAEGDITLVICETPDQYRKELQSMTDFEGRNGLDDHDHRHWEKLEQGKTQ</sequence>
<keyword evidence="2" id="KW-1185">Reference proteome</keyword>
<dbReference type="OrthoDB" id="7851858at2"/>
<evidence type="ECO:0000313" key="2">
    <source>
        <dbReference type="Proteomes" id="UP000005778"/>
    </source>
</evidence>
<dbReference type="STRING" id="879212.DespoDRAFT_01281"/>
<dbReference type="HOGENOM" id="CLU_1924196_0_0_7"/>
<organism evidence="1 2">
    <name type="scientific">Desulfobacter postgatei 2ac9</name>
    <dbReference type="NCBI Taxonomy" id="879212"/>
    <lineage>
        <taxon>Bacteria</taxon>
        <taxon>Pseudomonadati</taxon>
        <taxon>Thermodesulfobacteriota</taxon>
        <taxon>Desulfobacteria</taxon>
        <taxon>Desulfobacterales</taxon>
        <taxon>Desulfobacteraceae</taxon>
        <taxon>Desulfobacter</taxon>
    </lineage>
</organism>
<accession>I5B178</accession>
<proteinExistence type="predicted"/>
<dbReference type="RefSeq" id="WP_004072302.1">
    <property type="nucleotide sequence ID" value="NZ_CM001488.1"/>
</dbReference>
<dbReference type="AlphaFoldDB" id="I5B178"/>
<dbReference type="EMBL" id="CM001488">
    <property type="protein sequence ID" value="EIM63241.1"/>
    <property type="molecule type" value="Genomic_DNA"/>
</dbReference>
<dbReference type="Proteomes" id="UP000005778">
    <property type="component" value="Chromosome"/>
</dbReference>
<reference evidence="1 2" key="1">
    <citation type="submission" date="2011-09" db="EMBL/GenBank/DDBJ databases">
        <authorList>
            <consortium name="US DOE Joint Genome Institute (JGI-PGF)"/>
            <person name="Lucas S."/>
            <person name="Han J."/>
            <person name="Lapidus A."/>
            <person name="Cheng J.-F."/>
            <person name="Goodwin L."/>
            <person name="Pitluck S."/>
            <person name="Peters L."/>
            <person name="Land M.L."/>
            <person name="Hauser L."/>
            <person name="Orellana R."/>
            <person name="Lovley D."/>
            <person name="Woyke T.J."/>
        </authorList>
    </citation>
    <scope>NUCLEOTIDE SEQUENCE [LARGE SCALE GENOMIC DNA]</scope>
    <source>
        <strain evidence="1 2">2ac9</strain>
    </source>
</reference>
<gene>
    <name evidence="1" type="ORF">DespoDRAFT_01281</name>
</gene>
<name>I5B178_9BACT</name>